<dbReference type="PANTHER" id="PTHR42852:SF6">
    <property type="entry name" value="THIOL:DISULFIDE INTERCHANGE PROTEIN DSBE"/>
    <property type="match status" value="1"/>
</dbReference>
<feature type="transmembrane region" description="Helical" evidence="5">
    <location>
        <begin position="16"/>
        <end position="33"/>
    </location>
</feature>
<keyword evidence="4" id="KW-0676">Redox-active center</keyword>
<dbReference type="Pfam" id="PF08534">
    <property type="entry name" value="Redoxin"/>
    <property type="match status" value="1"/>
</dbReference>
<name>A0A940MJZ1_9RHOB</name>
<dbReference type="PROSITE" id="PS51352">
    <property type="entry name" value="THIOREDOXIN_2"/>
    <property type="match status" value="1"/>
</dbReference>
<proteinExistence type="predicted"/>
<keyword evidence="5" id="KW-0812">Transmembrane</keyword>
<dbReference type="InterPro" id="IPR036249">
    <property type="entry name" value="Thioredoxin-like_sf"/>
</dbReference>
<dbReference type="InterPro" id="IPR017937">
    <property type="entry name" value="Thioredoxin_CS"/>
</dbReference>
<evidence type="ECO:0000256" key="4">
    <source>
        <dbReference type="ARBA" id="ARBA00023284"/>
    </source>
</evidence>
<feature type="transmembrane region" description="Helical" evidence="5">
    <location>
        <begin position="112"/>
        <end position="130"/>
    </location>
</feature>
<feature type="domain" description="Thioredoxin" evidence="6">
    <location>
        <begin position="132"/>
        <end position="269"/>
    </location>
</feature>
<dbReference type="InterPro" id="IPR050553">
    <property type="entry name" value="Thioredoxin_ResA/DsbE_sf"/>
</dbReference>
<dbReference type="InterPro" id="IPR013740">
    <property type="entry name" value="Redoxin"/>
</dbReference>
<dbReference type="GO" id="GO:0017004">
    <property type="term" value="P:cytochrome complex assembly"/>
    <property type="evidence" value="ECO:0007669"/>
    <property type="project" value="UniProtKB-KW"/>
</dbReference>
<keyword evidence="5" id="KW-1133">Transmembrane helix</keyword>
<keyword evidence="8" id="KW-1185">Reference proteome</keyword>
<feature type="transmembrane region" description="Helical" evidence="5">
    <location>
        <begin position="85"/>
        <end position="103"/>
    </location>
</feature>
<evidence type="ECO:0000256" key="2">
    <source>
        <dbReference type="ARBA" id="ARBA00022748"/>
    </source>
</evidence>
<evidence type="ECO:0000256" key="3">
    <source>
        <dbReference type="ARBA" id="ARBA00023157"/>
    </source>
</evidence>
<keyword evidence="2" id="KW-0201">Cytochrome c-type biogenesis</keyword>
<keyword evidence="3" id="KW-1015">Disulfide bond</keyword>
<dbReference type="PROSITE" id="PS00194">
    <property type="entry name" value="THIOREDOXIN_1"/>
    <property type="match status" value="1"/>
</dbReference>
<accession>A0A940MJZ1</accession>
<dbReference type="InterPro" id="IPR013766">
    <property type="entry name" value="Thioredoxin_domain"/>
</dbReference>
<dbReference type="EMBL" id="JAGISH010000006">
    <property type="protein sequence ID" value="MBP0483190.1"/>
    <property type="molecule type" value="Genomic_DNA"/>
</dbReference>
<sequence length="271" mass="28989">MNATSIGPLVFANDRLHAVIALAAVLIVLELGGRRRPALAGALHRWGWLLLVSWIVAARLGSVLVNRAVFAVDPLSALAVWQGGFEPIAGFVGVGLVGLAALLKRPEMLRPLALAVVMAFSAHTAAGWIFPTEAQGSLPQVALTDLGGAPVRLAETGERPVVVNLWASWCPPCRREMPMMMELAEAQDDVVLRFANQGETAAAVGRYLDQEALSGEHVVLDQTQLLMEHFGLLGLPSTLFFDAEGNLAAAHTGEISRAELINRMQALQEPE</sequence>
<evidence type="ECO:0000313" key="7">
    <source>
        <dbReference type="EMBL" id="MBP0483190.1"/>
    </source>
</evidence>
<dbReference type="SUPFAM" id="SSF52833">
    <property type="entry name" value="Thioredoxin-like"/>
    <property type="match status" value="1"/>
</dbReference>
<evidence type="ECO:0000256" key="1">
    <source>
        <dbReference type="ARBA" id="ARBA00004196"/>
    </source>
</evidence>
<feature type="transmembrane region" description="Helical" evidence="5">
    <location>
        <begin position="45"/>
        <end position="65"/>
    </location>
</feature>
<dbReference type="Proteomes" id="UP000675940">
    <property type="component" value="Unassembled WGS sequence"/>
</dbReference>
<evidence type="ECO:0000313" key="8">
    <source>
        <dbReference type="Proteomes" id="UP000675940"/>
    </source>
</evidence>
<comment type="subcellular location">
    <subcellularLocation>
        <location evidence="1">Cell envelope</location>
    </subcellularLocation>
</comment>
<dbReference type="RefSeq" id="WP_209361139.1">
    <property type="nucleotide sequence ID" value="NZ_JAGISH010000006.1"/>
</dbReference>
<comment type="caution">
    <text evidence="7">The sequence shown here is derived from an EMBL/GenBank/DDBJ whole genome shotgun (WGS) entry which is preliminary data.</text>
</comment>
<dbReference type="CDD" id="cd02966">
    <property type="entry name" value="TlpA_like_family"/>
    <property type="match status" value="1"/>
</dbReference>
<dbReference type="GO" id="GO:0015036">
    <property type="term" value="F:disulfide oxidoreductase activity"/>
    <property type="evidence" value="ECO:0007669"/>
    <property type="project" value="UniProtKB-ARBA"/>
</dbReference>
<dbReference type="GO" id="GO:0030313">
    <property type="term" value="C:cell envelope"/>
    <property type="evidence" value="ECO:0007669"/>
    <property type="project" value="UniProtKB-SubCell"/>
</dbReference>
<keyword evidence="5" id="KW-0472">Membrane</keyword>
<reference evidence="7" key="1">
    <citation type="submission" date="2021-03" db="EMBL/GenBank/DDBJ databases">
        <title>Sagittula salina sp. nov. strain M10.9X isolated from the marine waste.</title>
        <authorList>
            <person name="Satari L."/>
            <person name="Molina-Menor E."/>
            <person name="Vidal-Verdu A."/>
            <person name="Pascual J."/>
            <person name="Pereto J."/>
            <person name="Porcar M."/>
        </authorList>
    </citation>
    <scope>NUCLEOTIDE SEQUENCE</scope>
    <source>
        <strain evidence="7">M10.9X</strain>
    </source>
</reference>
<evidence type="ECO:0000256" key="5">
    <source>
        <dbReference type="SAM" id="Phobius"/>
    </source>
</evidence>
<dbReference type="PANTHER" id="PTHR42852">
    <property type="entry name" value="THIOL:DISULFIDE INTERCHANGE PROTEIN DSBE"/>
    <property type="match status" value="1"/>
</dbReference>
<dbReference type="Gene3D" id="3.40.30.10">
    <property type="entry name" value="Glutaredoxin"/>
    <property type="match status" value="1"/>
</dbReference>
<protein>
    <submittedName>
        <fullName evidence="7">TlpA family protein disulfide reductase</fullName>
    </submittedName>
</protein>
<organism evidence="7 8">
    <name type="scientific">Sagittula salina</name>
    <dbReference type="NCBI Taxonomy" id="2820268"/>
    <lineage>
        <taxon>Bacteria</taxon>
        <taxon>Pseudomonadati</taxon>
        <taxon>Pseudomonadota</taxon>
        <taxon>Alphaproteobacteria</taxon>
        <taxon>Rhodobacterales</taxon>
        <taxon>Roseobacteraceae</taxon>
        <taxon>Sagittula</taxon>
    </lineage>
</organism>
<dbReference type="AlphaFoldDB" id="A0A940MJZ1"/>
<gene>
    <name evidence="7" type="ORF">J5474_11900</name>
</gene>
<evidence type="ECO:0000259" key="6">
    <source>
        <dbReference type="PROSITE" id="PS51352"/>
    </source>
</evidence>